<feature type="region of interest" description="Disordered" evidence="1">
    <location>
        <begin position="155"/>
        <end position="180"/>
    </location>
</feature>
<feature type="region of interest" description="Disordered" evidence="1">
    <location>
        <begin position="107"/>
        <end position="132"/>
    </location>
</feature>
<dbReference type="OrthoDB" id="4506733at2759"/>
<dbReference type="EMBL" id="JXNT01000012">
    <property type="protein sequence ID" value="ODM16198.1"/>
    <property type="molecule type" value="Genomic_DNA"/>
</dbReference>
<dbReference type="AlphaFoldDB" id="A0A1E3B5N5"/>
<comment type="caution">
    <text evidence="2">The sequence shown here is derived from an EMBL/GenBank/DDBJ whole genome shotgun (WGS) entry which is preliminary data.</text>
</comment>
<dbReference type="STRING" id="573508.A0A1E3B5N5"/>
<gene>
    <name evidence="2" type="ORF">SI65_08197</name>
</gene>
<keyword evidence="3" id="KW-1185">Reference proteome</keyword>
<dbReference type="VEuPathDB" id="FungiDB:SI65_08197"/>
<evidence type="ECO:0000313" key="3">
    <source>
        <dbReference type="Proteomes" id="UP000094569"/>
    </source>
</evidence>
<dbReference type="Proteomes" id="UP000094569">
    <property type="component" value="Unassembled WGS sequence"/>
</dbReference>
<evidence type="ECO:0000313" key="2">
    <source>
        <dbReference type="EMBL" id="ODM16198.1"/>
    </source>
</evidence>
<feature type="compositionally biased region" description="Polar residues" evidence="1">
    <location>
        <begin position="108"/>
        <end position="126"/>
    </location>
</feature>
<evidence type="ECO:0000256" key="1">
    <source>
        <dbReference type="SAM" id="MobiDB-lite"/>
    </source>
</evidence>
<protein>
    <submittedName>
        <fullName evidence="2">Uncharacterized protein</fullName>
    </submittedName>
</protein>
<feature type="compositionally biased region" description="Low complexity" evidence="1">
    <location>
        <begin position="156"/>
        <end position="180"/>
    </location>
</feature>
<organism evidence="2 3">
    <name type="scientific">Aspergillus cristatus</name>
    <name type="common">Chinese Fuzhuan brick tea-fermentation fungus</name>
    <name type="synonym">Eurotium cristatum</name>
    <dbReference type="NCBI Taxonomy" id="573508"/>
    <lineage>
        <taxon>Eukaryota</taxon>
        <taxon>Fungi</taxon>
        <taxon>Dikarya</taxon>
        <taxon>Ascomycota</taxon>
        <taxon>Pezizomycotina</taxon>
        <taxon>Eurotiomycetes</taxon>
        <taxon>Eurotiomycetidae</taxon>
        <taxon>Eurotiales</taxon>
        <taxon>Aspergillaceae</taxon>
        <taxon>Aspergillus</taxon>
        <taxon>Aspergillus subgen. Aspergillus</taxon>
    </lineage>
</organism>
<proteinExistence type="predicted"/>
<name>A0A1E3B5N5_ASPCR</name>
<accession>A0A1E3B5N5</accession>
<sequence>MGGARKKGVVGAASPWPDHSYNHKDHDQCAHAAAILTETAELKQIADRTQGLPPRDLFIQFMSSVKDLAAKVRDRQSNNGSEDHNGQKEALQQIQNMLSKQTEEIRTLQHSMQPPKVTNSPPSYTPSGHAKSYRNAALASHLTSTKSSLVSGWMQGNTNGSVGTNGTLSTSPSSPATPFPLKTDLEIHIRSTDRQIVDPLRHQKEARVVERANHAIRESNNNIIAHRSVSTGRILPSGDIILRAESLEDVEQLARAAKDWCCAFGDNATIKRRTYRVVMNGVNCHLDLAAAPACIKADNLGHLASAPTTITYTGWLLGPRHIAEHKPETSKLIVEFDNDRAANIAILLGLAIDGRDHPCEFYDQTHWIQQCFNCQTYGHIA</sequence>
<reference evidence="2 3" key="1">
    <citation type="journal article" date="2016" name="BMC Genomics">
        <title>Comparative genomic and transcriptomic analyses of the Fuzhuan brick tea-fermentation fungus Aspergillus cristatus.</title>
        <authorList>
            <person name="Ge Y."/>
            <person name="Wang Y."/>
            <person name="Liu Y."/>
            <person name="Tan Y."/>
            <person name="Ren X."/>
            <person name="Zhang X."/>
            <person name="Hyde K.D."/>
            <person name="Liu Y."/>
            <person name="Liu Z."/>
        </authorList>
    </citation>
    <scope>NUCLEOTIDE SEQUENCE [LARGE SCALE GENOMIC DNA]</scope>
    <source>
        <strain evidence="2 3">GZAAS20.1005</strain>
    </source>
</reference>